<dbReference type="PRINTS" id="PR00385">
    <property type="entry name" value="P450"/>
</dbReference>
<keyword evidence="3 5" id="KW-0479">Metal-binding</keyword>
<dbReference type="OrthoDB" id="1470350at2759"/>
<dbReference type="Gene3D" id="1.10.630.10">
    <property type="entry name" value="Cytochrome P450"/>
    <property type="match status" value="1"/>
</dbReference>
<comment type="similarity">
    <text evidence="6">Belongs to the cytochrome P450 family.</text>
</comment>
<dbReference type="InterPro" id="IPR002401">
    <property type="entry name" value="Cyt_P450_E_grp-I"/>
</dbReference>
<dbReference type="SUPFAM" id="SSF48264">
    <property type="entry name" value="Cytochrome P450"/>
    <property type="match status" value="1"/>
</dbReference>
<dbReference type="Pfam" id="PF00067">
    <property type="entry name" value="p450"/>
    <property type="match status" value="1"/>
</dbReference>
<evidence type="ECO:0000256" key="2">
    <source>
        <dbReference type="ARBA" id="ARBA00022617"/>
    </source>
</evidence>
<dbReference type="KEGG" id="ela:UCREL1_3458"/>
<dbReference type="Proteomes" id="UP000012174">
    <property type="component" value="Unassembled WGS sequence"/>
</dbReference>
<dbReference type="GO" id="GO:0005506">
    <property type="term" value="F:iron ion binding"/>
    <property type="evidence" value="ECO:0007669"/>
    <property type="project" value="InterPro"/>
</dbReference>
<evidence type="ECO:0000313" key="7">
    <source>
        <dbReference type="EMBL" id="EMR69520.1"/>
    </source>
</evidence>
<evidence type="ECO:0000256" key="1">
    <source>
        <dbReference type="ARBA" id="ARBA00001971"/>
    </source>
</evidence>
<dbReference type="PANTHER" id="PTHR24305:SF226">
    <property type="entry name" value="CYTOCHROME P450 MONOOXYGENASE"/>
    <property type="match status" value="1"/>
</dbReference>
<evidence type="ECO:0000256" key="5">
    <source>
        <dbReference type="PIRSR" id="PIRSR602401-1"/>
    </source>
</evidence>
<dbReference type="InterPro" id="IPR036396">
    <property type="entry name" value="Cyt_P450_sf"/>
</dbReference>
<dbReference type="InterPro" id="IPR001128">
    <property type="entry name" value="Cyt_P450"/>
</dbReference>
<dbReference type="InterPro" id="IPR017972">
    <property type="entry name" value="Cyt_P450_CS"/>
</dbReference>
<keyword evidence="8" id="KW-1185">Reference proteome</keyword>
<evidence type="ECO:0000256" key="4">
    <source>
        <dbReference type="ARBA" id="ARBA00023004"/>
    </source>
</evidence>
<accession>M7TS87</accession>
<keyword evidence="6" id="KW-0560">Oxidoreductase</keyword>
<organism evidence="7 8">
    <name type="scientific">Eutypa lata (strain UCR-EL1)</name>
    <name type="common">Grapevine dieback disease fungus</name>
    <name type="synonym">Eutypa armeniacae</name>
    <dbReference type="NCBI Taxonomy" id="1287681"/>
    <lineage>
        <taxon>Eukaryota</taxon>
        <taxon>Fungi</taxon>
        <taxon>Dikarya</taxon>
        <taxon>Ascomycota</taxon>
        <taxon>Pezizomycotina</taxon>
        <taxon>Sordariomycetes</taxon>
        <taxon>Xylariomycetidae</taxon>
        <taxon>Xylariales</taxon>
        <taxon>Diatrypaceae</taxon>
        <taxon>Eutypa</taxon>
    </lineage>
</organism>
<feature type="binding site" description="axial binding residue" evidence="5">
    <location>
        <position position="268"/>
    </location>
    <ligand>
        <name>heme</name>
        <dbReference type="ChEBI" id="CHEBI:30413"/>
    </ligand>
    <ligandPart>
        <name>Fe</name>
        <dbReference type="ChEBI" id="CHEBI:18248"/>
    </ligandPart>
</feature>
<dbReference type="eggNOG" id="KOG0157">
    <property type="taxonomic scope" value="Eukaryota"/>
</dbReference>
<evidence type="ECO:0000256" key="3">
    <source>
        <dbReference type="ARBA" id="ARBA00022723"/>
    </source>
</evidence>
<gene>
    <name evidence="7" type="ORF">UCREL1_3458</name>
</gene>
<dbReference type="OMA" id="YLEVGMA"/>
<reference evidence="8" key="1">
    <citation type="journal article" date="2013" name="Genome Announc.">
        <title>Draft genome sequence of the grapevine dieback fungus Eutypa lata UCR-EL1.</title>
        <authorList>
            <person name="Blanco-Ulate B."/>
            <person name="Rolshausen P.E."/>
            <person name="Cantu D."/>
        </authorList>
    </citation>
    <scope>NUCLEOTIDE SEQUENCE [LARGE SCALE GENOMIC DNA]</scope>
    <source>
        <strain evidence="8">UCR-EL1</strain>
    </source>
</reference>
<dbReference type="PRINTS" id="PR00463">
    <property type="entry name" value="EP450I"/>
</dbReference>
<name>M7TS87_EUTLA</name>
<evidence type="ECO:0000256" key="6">
    <source>
        <dbReference type="RuleBase" id="RU000461"/>
    </source>
</evidence>
<dbReference type="InterPro" id="IPR050121">
    <property type="entry name" value="Cytochrome_P450_monoxygenase"/>
</dbReference>
<dbReference type="HOGENOM" id="CLU_001570_14_7_1"/>
<dbReference type="GO" id="GO:0016705">
    <property type="term" value="F:oxidoreductase activity, acting on paired donors, with incorporation or reduction of molecular oxygen"/>
    <property type="evidence" value="ECO:0007669"/>
    <property type="project" value="InterPro"/>
</dbReference>
<keyword evidence="4 5" id="KW-0408">Iron</keyword>
<sequence length="339" mass="38308">MIDQINIFVEQLRVSRQNPVNVSERCKWLGMDIVGLLAFGYHLFKFFGVLKVIFPAKFEQHRPTNLFKLMIKTRTQQEKDSHYDLYSLISDHVDTNTGSPIQASEIWSEATFFFPAGGDTTATALSSVFFYLSRNPHCYEKLRKEIRSTFETDEEICGGTKLNSCQYLLACIDEALRMSPPVTGTLWRKPDIQKQRKQPFIVDGHVIPPGTEVGVSIYTLHHDPQIFSEPWKFRPERWLETPDASGEADDKAQMHQAFAAFSVGSRGCAGKAMAYLESRLAIAKVLWHLDFERAPGLLGESGGGSTGCKRGTGRKDEFQLHDIFSSAHDGPHLVFRTRT</sequence>
<dbReference type="GO" id="GO:0020037">
    <property type="term" value="F:heme binding"/>
    <property type="evidence" value="ECO:0007669"/>
    <property type="project" value="InterPro"/>
</dbReference>
<keyword evidence="2 5" id="KW-0349">Heme</keyword>
<dbReference type="PANTHER" id="PTHR24305">
    <property type="entry name" value="CYTOCHROME P450"/>
    <property type="match status" value="1"/>
</dbReference>
<dbReference type="AlphaFoldDB" id="M7TS87"/>
<dbReference type="GO" id="GO:0004497">
    <property type="term" value="F:monooxygenase activity"/>
    <property type="evidence" value="ECO:0007669"/>
    <property type="project" value="UniProtKB-KW"/>
</dbReference>
<protein>
    <submittedName>
        <fullName evidence="7">Putative benzoate 4-monooxygenase cytochrome p450 protein</fullName>
    </submittedName>
</protein>
<dbReference type="STRING" id="1287681.M7TS87"/>
<evidence type="ECO:0000313" key="8">
    <source>
        <dbReference type="Proteomes" id="UP000012174"/>
    </source>
</evidence>
<keyword evidence="6 7" id="KW-0503">Monooxygenase</keyword>
<comment type="cofactor">
    <cofactor evidence="1 5">
        <name>heme</name>
        <dbReference type="ChEBI" id="CHEBI:30413"/>
    </cofactor>
</comment>
<proteinExistence type="inferred from homology"/>
<dbReference type="EMBL" id="KB706067">
    <property type="protein sequence ID" value="EMR69520.1"/>
    <property type="molecule type" value="Genomic_DNA"/>
</dbReference>
<dbReference type="PROSITE" id="PS00086">
    <property type="entry name" value="CYTOCHROME_P450"/>
    <property type="match status" value="1"/>
</dbReference>